<keyword evidence="6 9" id="KW-0456">Lyase</keyword>
<evidence type="ECO:0000256" key="6">
    <source>
        <dbReference type="ARBA" id="ARBA00023239"/>
    </source>
</evidence>
<organism evidence="9">
    <name type="scientific">Sinorhizobium medicae</name>
    <dbReference type="NCBI Taxonomy" id="110321"/>
    <lineage>
        <taxon>Bacteria</taxon>
        <taxon>Pseudomonadati</taxon>
        <taxon>Pseudomonadota</taxon>
        <taxon>Alphaproteobacteria</taxon>
        <taxon>Hyphomicrobiales</taxon>
        <taxon>Rhizobiaceae</taxon>
        <taxon>Sinorhizobium/Ensifer group</taxon>
        <taxon>Sinorhizobium</taxon>
    </lineage>
</organism>
<accession>A0A508WWC9</accession>
<comment type="similarity">
    <text evidence="3">Belongs to the KHG/KDPG aldolase family.</text>
</comment>
<evidence type="ECO:0000256" key="1">
    <source>
        <dbReference type="ARBA" id="ARBA00000654"/>
    </source>
</evidence>
<dbReference type="GO" id="GO:0008675">
    <property type="term" value="F:2-dehydro-3-deoxy-phosphogluconate aldolase activity"/>
    <property type="evidence" value="ECO:0007669"/>
    <property type="project" value="UniProtKB-EC"/>
</dbReference>
<evidence type="ECO:0000256" key="4">
    <source>
        <dbReference type="ARBA" id="ARBA00011233"/>
    </source>
</evidence>
<dbReference type="EC" id="4.1.2.14" evidence="5"/>
<evidence type="ECO:0000256" key="2">
    <source>
        <dbReference type="ARBA" id="ARBA00004736"/>
    </source>
</evidence>
<dbReference type="PROSITE" id="PS00159">
    <property type="entry name" value="ALDOLASE_KDPG_KHG_1"/>
    <property type="match status" value="1"/>
</dbReference>
<comment type="catalytic activity">
    <reaction evidence="1">
        <text>2-dehydro-3-deoxy-6-phospho-D-gluconate = D-glyceraldehyde 3-phosphate + pyruvate</text>
        <dbReference type="Rhea" id="RHEA:17089"/>
        <dbReference type="ChEBI" id="CHEBI:15361"/>
        <dbReference type="ChEBI" id="CHEBI:57569"/>
        <dbReference type="ChEBI" id="CHEBI:59776"/>
        <dbReference type="EC" id="4.1.2.14"/>
    </reaction>
</comment>
<dbReference type="Proteomes" id="UP001190825">
    <property type="component" value="Unassembled WGS sequence"/>
</dbReference>
<evidence type="ECO:0000256" key="5">
    <source>
        <dbReference type="ARBA" id="ARBA00013063"/>
    </source>
</evidence>
<dbReference type="RefSeq" id="WP_012066687.1">
    <property type="nucleotide sequence ID" value="NZ_ATYC01000022.1"/>
</dbReference>
<comment type="subunit">
    <text evidence="4">Homotrimer.</text>
</comment>
<comment type="pathway">
    <text evidence="2">Carbohydrate acid metabolism; 2-dehydro-3-deoxy-D-gluconate degradation; D-glyceraldehyde 3-phosphate and pyruvate from 2-dehydro-3-deoxy-D-gluconate: step 2/2.</text>
</comment>
<evidence type="ECO:0000313" key="10">
    <source>
        <dbReference type="Proteomes" id="UP001190825"/>
    </source>
</evidence>
<dbReference type="PANTHER" id="PTHR30246:SF1">
    <property type="entry name" value="2-DEHYDRO-3-DEOXY-6-PHOSPHOGALACTONATE ALDOLASE-RELATED"/>
    <property type="match status" value="1"/>
</dbReference>
<reference evidence="8" key="1">
    <citation type="submission" date="2017-04" db="EMBL/GenBank/DDBJ databases">
        <authorList>
            <person name="Porter S."/>
            <person name="Friesen M.L."/>
            <person name="Faber-Hammond J."/>
        </authorList>
    </citation>
    <scope>NUCLEOTIDE SEQUENCE</scope>
    <source>
        <strain evidence="8">Str16</strain>
    </source>
</reference>
<keyword evidence="9" id="KW-0808">Transferase</keyword>
<keyword evidence="10" id="KW-1185">Reference proteome</keyword>
<dbReference type="InterPro" id="IPR013785">
    <property type="entry name" value="Aldolase_TIM"/>
</dbReference>
<dbReference type="InterPro" id="IPR000887">
    <property type="entry name" value="Aldlse_KDPG_KHG"/>
</dbReference>
<dbReference type="SUPFAM" id="SSF51569">
    <property type="entry name" value="Aldolase"/>
    <property type="match status" value="1"/>
</dbReference>
<reference evidence="8 10" key="2">
    <citation type="journal article" date="2018" name="FEMS Microbiol. Ecol.">
        <title>Co-invading symbiotic mutualists of Medicago polymorpha retain high ancestral diversity and contain diverse accessory genomes.</title>
        <authorList>
            <person name="Porter S.S."/>
            <person name="Faber-Hammond J.J."/>
            <person name="Friesen M.L."/>
        </authorList>
    </citation>
    <scope>NUCLEOTIDE SEQUENCE [LARGE SCALE GENOMIC DNA]</scope>
    <source>
        <strain evidence="8 10">Str16</strain>
    </source>
</reference>
<evidence type="ECO:0000256" key="7">
    <source>
        <dbReference type="ARBA" id="ARBA00023277"/>
    </source>
</evidence>
<dbReference type="Gene3D" id="3.20.20.70">
    <property type="entry name" value="Aldolase class I"/>
    <property type="match status" value="1"/>
</dbReference>
<dbReference type="PANTHER" id="PTHR30246">
    <property type="entry name" value="2-KETO-3-DEOXY-6-PHOSPHOGLUCONATE ALDOLASE"/>
    <property type="match status" value="1"/>
</dbReference>
<evidence type="ECO:0000313" key="8">
    <source>
        <dbReference type="EMBL" id="PLT99324.1"/>
    </source>
</evidence>
<protein>
    <recommendedName>
        <fullName evidence="5">2-dehydro-3-deoxy-phosphogluconate aldolase</fullName>
        <ecNumber evidence="5">4.1.2.14</ecNumber>
    </recommendedName>
</protein>
<evidence type="ECO:0000313" key="9">
    <source>
        <dbReference type="EMBL" id="VTZ61594.1"/>
    </source>
</evidence>
<dbReference type="InterPro" id="IPR031337">
    <property type="entry name" value="KDPG/KHG_AS_1"/>
</dbReference>
<dbReference type="CDD" id="cd00452">
    <property type="entry name" value="KDPG_aldolase"/>
    <property type="match status" value="1"/>
</dbReference>
<dbReference type="Pfam" id="PF01081">
    <property type="entry name" value="Aldolase"/>
    <property type="match status" value="1"/>
</dbReference>
<dbReference type="GO" id="GO:0016740">
    <property type="term" value="F:transferase activity"/>
    <property type="evidence" value="ECO:0007669"/>
    <property type="project" value="UniProtKB-KW"/>
</dbReference>
<proteinExistence type="inferred from homology"/>
<dbReference type="EMBL" id="NBUC01000112">
    <property type="protein sequence ID" value="PLT99324.1"/>
    <property type="molecule type" value="Genomic_DNA"/>
</dbReference>
<dbReference type="AlphaFoldDB" id="A0A508WWC9"/>
<dbReference type="GeneID" id="61611296"/>
<dbReference type="OMA" id="WQEIGRL"/>
<evidence type="ECO:0000256" key="3">
    <source>
        <dbReference type="ARBA" id="ARBA00006906"/>
    </source>
</evidence>
<dbReference type="NCBIfam" id="TIGR01182">
    <property type="entry name" value="eda"/>
    <property type="match status" value="1"/>
</dbReference>
<sequence length="217" mass="22299">MNAPFDHAAKLGIVPVIAIERASDAIALADALLEGGLPLAEITFRTVAAAEVIAIMAEKRPELLVGAGTILTPEALAAAIGAGARFGLAPGFDAEIVAAAKTRNFPFAPGIMTPSDLTAVSRKGLKLAKFFPAKAAGGPAMLEAISAPFAHLGTRFVPTGGVSIDNMHEWLKLGAVAAVGGTWIATKADIGEGRWTDITAKARAAVARARDVREANR</sequence>
<reference evidence="9" key="3">
    <citation type="submission" date="2019-06" db="EMBL/GenBank/DDBJ databases">
        <authorList>
            <person name="Le Quere A."/>
            <person name="Colella S."/>
        </authorList>
    </citation>
    <scope>NUCLEOTIDE SEQUENCE</scope>
    <source>
        <strain evidence="9">EmedicaeMD41</strain>
    </source>
</reference>
<dbReference type="Proteomes" id="UP000507954">
    <property type="component" value="Unassembled WGS sequence"/>
</dbReference>
<dbReference type="EMBL" id="CABFNB010000093">
    <property type="protein sequence ID" value="VTZ61594.1"/>
    <property type="molecule type" value="Genomic_DNA"/>
</dbReference>
<keyword evidence="7" id="KW-0119">Carbohydrate metabolism</keyword>
<name>A0A508WWC9_9HYPH</name>
<gene>
    <name evidence="9" type="primary">eda</name>
    <name evidence="8" type="ORF">BMJ33_23930</name>
    <name evidence="9" type="ORF">EMEDMD4_280121</name>
</gene>